<dbReference type="AlphaFoldDB" id="A0A285D4B7"/>
<keyword evidence="3" id="KW-1185">Reference proteome</keyword>
<protein>
    <submittedName>
        <fullName evidence="2">Uncharacterized protein</fullName>
    </submittedName>
</protein>
<feature type="compositionally biased region" description="Polar residues" evidence="1">
    <location>
        <begin position="33"/>
        <end position="42"/>
    </location>
</feature>
<sequence>MNVACAPTRTPLESRLPYATPTVRVSEILAGSESASNGNYPSPNEPCDCGQPQPPGNYPSPNSPCDCK</sequence>
<organism evidence="2 3">
    <name type="scientific">Cereibacter ovatus</name>
    <dbReference type="NCBI Taxonomy" id="439529"/>
    <lineage>
        <taxon>Bacteria</taxon>
        <taxon>Pseudomonadati</taxon>
        <taxon>Pseudomonadota</taxon>
        <taxon>Alphaproteobacteria</taxon>
        <taxon>Rhodobacterales</taxon>
        <taxon>Paracoccaceae</taxon>
        <taxon>Cereibacter</taxon>
    </lineage>
</organism>
<feature type="compositionally biased region" description="Pro residues" evidence="1">
    <location>
        <begin position="52"/>
        <end position="62"/>
    </location>
</feature>
<gene>
    <name evidence="2" type="ORF">SAMN05878503_11955</name>
</gene>
<evidence type="ECO:0000313" key="2">
    <source>
        <dbReference type="EMBL" id="SNX74138.1"/>
    </source>
</evidence>
<evidence type="ECO:0000256" key="1">
    <source>
        <dbReference type="SAM" id="MobiDB-lite"/>
    </source>
</evidence>
<evidence type="ECO:0000313" key="3">
    <source>
        <dbReference type="Proteomes" id="UP000219467"/>
    </source>
</evidence>
<dbReference type="EMBL" id="OAOQ01000019">
    <property type="protein sequence ID" value="SNX74138.1"/>
    <property type="molecule type" value="Genomic_DNA"/>
</dbReference>
<accession>A0A285D4B7</accession>
<proteinExistence type="predicted"/>
<reference evidence="3" key="1">
    <citation type="submission" date="2017-08" db="EMBL/GenBank/DDBJ databases">
        <authorList>
            <person name="Varghese N."/>
            <person name="Submissions S."/>
        </authorList>
    </citation>
    <scope>NUCLEOTIDE SEQUENCE [LARGE SCALE GENOMIC DNA]</scope>
    <source>
        <strain evidence="3">JA234</strain>
    </source>
</reference>
<feature type="region of interest" description="Disordered" evidence="1">
    <location>
        <begin position="29"/>
        <end position="68"/>
    </location>
</feature>
<dbReference type="Proteomes" id="UP000219467">
    <property type="component" value="Unassembled WGS sequence"/>
</dbReference>
<name>A0A285D4B7_9RHOB</name>